<protein>
    <submittedName>
        <fullName evidence="1">SAM-dependent methyltransferase</fullName>
    </submittedName>
</protein>
<dbReference type="Proteomes" id="UP000240357">
    <property type="component" value="Unassembled WGS sequence"/>
</dbReference>
<comment type="caution">
    <text evidence="1">The sequence shown here is derived from an EMBL/GenBank/DDBJ whole genome shotgun (WGS) entry which is preliminary data.</text>
</comment>
<keyword evidence="2" id="KW-1185">Reference proteome</keyword>
<dbReference type="InterPro" id="IPR029063">
    <property type="entry name" value="SAM-dependent_MTases_sf"/>
</dbReference>
<organism evidence="1 2">
    <name type="scientific">Adhaeribacter arboris</name>
    <dbReference type="NCBI Taxonomy" id="2072846"/>
    <lineage>
        <taxon>Bacteria</taxon>
        <taxon>Pseudomonadati</taxon>
        <taxon>Bacteroidota</taxon>
        <taxon>Cytophagia</taxon>
        <taxon>Cytophagales</taxon>
        <taxon>Hymenobacteraceae</taxon>
        <taxon>Adhaeribacter</taxon>
    </lineage>
</organism>
<dbReference type="CDD" id="cd02440">
    <property type="entry name" value="AdoMet_MTases"/>
    <property type="match status" value="1"/>
</dbReference>
<dbReference type="PANTHER" id="PTHR43836:SF2">
    <property type="entry name" value="CATECHOL O-METHYLTRANSFERASE 1-RELATED"/>
    <property type="match status" value="1"/>
</dbReference>
<proteinExistence type="predicted"/>
<dbReference type="GO" id="GO:0008171">
    <property type="term" value="F:O-methyltransferase activity"/>
    <property type="evidence" value="ECO:0007669"/>
    <property type="project" value="TreeGrafter"/>
</dbReference>
<dbReference type="EMBL" id="PYFT01000001">
    <property type="protein sequence ID" value="PSR57205.1"/>
    <property type="molecule type" value="Genomic_DNA"/>
</dbReference>
<evidence type="ECO:0000313" key="1">
    <source>
        <dbReference type="EMBL" id="PSR57205.1"/>
    </source>
</evidence>
<dbReference type="OrthoDB" id="5464618at2"/>
<name>A0A2T2YNX0_9BACT</name>
<evidence type="ECO:0000313" key="2">
    <source>
        <dbReference type="Proteomes" id="UP000240357"/>
    </source>
</evidence>
<dbReference type="AlphaFoldDB" id="A0A2T2YNX0"/>
<keyword evidence="1" id="KW-0489">Methyltransferase</keyword>
<keyword evidence="1" id="KW-0808">Transferase</keyword>
<gene>
    <name evidence="1" type="ORF">AHMF7605_07180</name>
</gene>
<accession>A0A2T2YNX0</accession>
<reference evidence="1 2" key="1">
    <citation type="submission" date="2018-03" db="EMBL/GenBank/DDBJ databases">
        <title>Adhaeribacter sp. HMF7605 Genome sequencing and assembly.</title>
        <authorList>
            <person name="Kang H."/>
            <person name="Kang J."/>
            <person name="Cha I."/>
            <person name="Kim H."/>
            <person name="Joh K."/>
        </authorList>
    </citation>
    <scope>NUCLEOTIDE SEQUENCE [LARGE SCALE GENOMIC DNA]</scope>
    <source>
        <strain evidence="1 2">HMF7605</strain>
    </source>
</reference>
<sequence length="256" mass="29857">MVYYYILHFIKSTRLHGIHSPFVFDFYNRVIIHTGTYRIFPVIEKIRQDLFKSNKLIQIIDFGAGSQIRNTPTKTISHIARTAANPPHTAQLLFRLINFQQPATILEIGTNLGITTSYLAAAKKKARVYTLEGCLDLVQQAQSLFKKLKLKNIEVLTGNFDDTLPALLTTINTLDFVLFDGNHRYEPTLRYFEWCRVKATETSIFVFDDIYWSKEMQQAWRQICAHPEVMISIDLFYLGLVFFRKNQPKQHFTIRL</sequence>
<dbReference type="Gene3D" id="3.40.50.150">
    <property type="entry name" value="Vaccinia Virus protein VP39"/>
    <property type="match status" value="1"/>
</dbReference>
<dbReference type="GO" id="GO:0032259">
    <property type="term" value="P:methylation"/>
    <property type="evidence" value="ECO:0007669"/>
    <property type="project" value="UniProtKB-KW"/>
</dbReference>
<dbReference type="Pfam" id="PF13578">
    <property type="entry name" value="Methyltransf_24"/>
    <property type="match status" value="1"/>
</dbReference>
<dbReference type="PANTHER" id="PTHR43836">
    <property type="entry name" value="CATECHOL O-METHYLTRANSFERASE 1-RELATED"/>
    <property type="match status" value="1"/>
</dbReference>
<dbReference type="SUPFAM" id="SSF53335">
    <property type="entry name" value="S-adenosyl-L-methionine-dependent methyltransferases"/>
    <property type="match status" value="1"/>
</dbReference>